<evidence type="ECO:0000259" key="1">
    <source>
        <dbReference type="Pfam" id="PF09818"/>
    </source>
</evidence>
<protein>
    <submittedName>
        <fullName evidence="4">ATPase</fullName>
    </submittedName>
</protein>
<evidence type="ECO:0000259" key="2">
    <source>
        <dbReference type="Pfam" id="PF20446"/>
    </source>
</evidence>
<keyword evidence="5" id="KW-1185">Reference proteome</keyword>
<dbReference type="Pfam" id="PF20446">
    <property type="entry name" value="ABC_N"/>
    <property type="match status" value="1"/>
</dbReference>
<feature type="domain" description="MRB1590-like C-terminal" evidence="3">
    <location>
        <begin position="463"/>
        <end position="565"/>
    </location>
</feature>
<dbReference type="AlphaFoldDB" id="A0A9W5U0K9"/>
<reference evidence="4" key="2">
    <citation type="submission" date="2020-09" db="EMBL/GenBank/DDBJ databases">
        <authorList>
            <person name="Sun Q."/>
            <person name="Zhou Y."/>
        </authorList>
    </citation>
    <scope>NUCLEOTIDE SEQUENCE</scope>
    <source>
        <strain evidence="4">CGMCC 1.15454</strain>
    </source>
</reference>
<dbReference type="PANTHER" id="PTHR38149:SF1">
    <property type="entry name" value="ATPASE"/>
    <property type="match status" value="1"/>
</dbReference>
<dbReference type="InterPro" id="IPR046834">
    <property type="entry name" value="ABC_ATPase_C"/>
</dbReference>
<accession>A0A9W5U0K9</accession>
<evidence type="ECO:0000259" key="3">
    <source>
        <dbReference type="Pfam" id="PF21117"/>
    </source>
</evidence>
<evidence type="ECO:0000313" key="4">
    <source>
        <dbReference type="EMBL" id="GGB55790.1"/>
    </source>
</evidence>
<comment type="caution">
    <text evidence="4">The sequence shown here is derived from an EMBL/GenBank/DDBJ whole genome shotgun (WGS) entry which is preliminary data.</text>
</comment>
<dbReference type="EMBL" id="BMJD01000041">
    <property type="protein sequence ID" value="GGB55790.1"/>
    <property type="molecule type" value="Genomic_DNA"/>
</dbReference>
<dbReference type="InterPro" id="IPR019195">
    <property type="entry name" value="ABC_ATPase_put"/>
</dbReference>
<dbReference type="RefSeq" id="WP_188725645.1">
    <property type="nucleotide sequence ID" value="NZ_BMJD01000041.1"/>
</dbReference>
<proteinExistence type="predicted"/>
<dbReference type="PANTHER" id="PTHR38149">
    <property type="entry name" value="ATPASE"/>
    <property type="match status" value="1"/>
</dbReference>
<feature type="domain" description="ATPase of the ABC class C-terminal" evidence="1">
    <location>
        <begin position="165"/>
        <end position="444"/>
    </location>
</feature>
<organism evidence="4 5">
    <name type="scientific">Lentibacillus populi</name>
    <dbReference type="NCBI Taxonomy" id="1827502"/>
    <lineage>
        <taxon>Bacteria</taxon>
        <taxon>Bacillati</taxon>
        <taxon>Bacillota</taxon>
        <taxon>Bacilli</taxon>
        <taxon>Bacillales</taxon>
        <taxon>Bacillaceae</taxon>
        <taxon>Lentibacillus</taxon>
    </lineage>
</organism>
<feature type="domain" description="ATPase of the ABC class N-terminal" evidence="2">
    <location>
        <begin position="1"/>
        <end position="160"/>
    </location>
</feature>
<sequence>MKNLMQQLKQLDGKGYKAYKSLQGHYKYDRFSLYIDYVQGDPFASPSKIRIVVPPQQRSIKEEWIETSCRKVAAEDAIARTVGRAVAGGRLQVKGSGKSGAILFDTPGQEILERSAVQIDSASTTICISVGLPANGRRINGREAEKLFAQVIPSIMQKSIFTITDQEIERAVQLADQQEAIRIEMRDQGWVAFIANGASLPRESGVSNRPLKQAVPFQSPEENEVAISIPHRTEPITGMAIKKGITLIVGGGYHGKSTVLEAIERGVYSHTKGDGREFVLTDPDAVKIRAEDGRQITGVNISPFISNLPHKQDTQFFSTENASGSTSQAANVMEALEAGATTLLIDEDTSATNFMIRDHRMQQLVKQEQEPITPFIDKVKQMRDQLDVSTILVMGGSGDYFAVADEVMMMDEYVPHNVTEKAKAIMEQYPMERNHANTGKFGVISDRRLKQSSLQTQKGKRAKTQAKGLTKILMGRTEISFGQTEQLADASQTRMIAEIISYLDRTNGLEKAGSLSELLTTIERKIDHNGLASFTAFPNQHPGDIARPRKYEIAAVLNRIRTLKVSQLD</sequence>
<gene>
    <name evidence="4" type="ORF">GCM10011409_36810</name>
</gene>
<dbReference type="InterPro" id="IPR049069">
    <property type="entry name" value="MRB1590-like_C"/>
</dbReference>
<dbReference type="Pfam" id="PF21117">
    <property type="entry name" value="MRB1590_C"/>
    <property type="match status" value="1"/>
</dbReference>
<dbReference type="InterPro" id="IPR046833">
    <property type="entry name" value="ABC_N"/>
</dbReference>
<name>A0A9W5U0K9_9BACI</name>
<evidence type="ECO:0000313" key="5">
    <source>
        <dbReference type="Proteomes" id="UP000621492"/>
    </source>
</evidence>
<dbReference type="Proteomes" id="UP000621492">
    <property type="component" value="Unassembled WGS sequence"/>
</dbReference>
<dbReference type="Pfam" id="PF09818">
    <property type="entry name" value="ABC_ATPase"/>
    <property type="match status" value="1"/>
</dbReference>
<reference evidence="4" key="1">
    <citation type="journal article" date="2014" name="Int. J. Syst. Evol. Microbiol.">
        <title>Complete genome sequence of Corynebacterium casei LMG S-19264T (=DSM 44701T), isolated from a smear-ripened cheese.</title>
        <authorList>
            <consortium name="US DOE Joint Genome Institute (JGI-PGF)"/>
            <person name="Walter F."/>
            <person name="Albersmeier A."/>
            <person name="Kalinowski J."/>
            <person name="Ruckert C."/>
        </authorList>
    </citation>
    <scope>NUCLEOTIDE SEQUENCE</scope>
    <source>
        <strain evidence="4">CGMCC 1.15454</strain>
    </source>
</reference>